<dbReference type="Pfam" id="PF13730">
    <property type="entry name" value="HTH_36"/>
    <property type="match status" value="1"/>
</dbReference>
<feature type="region of interest" description="Disordered" evidence="1">
    <location>
        <begin position="106"/>
        <end position="144"/>
    </location>
</feature>
<accession>A0ABW3Q9V2</accession>
<dbReference type="Proteomes" id="UP001597169">
    <property type="component" value="Unassembled WGS sequence"/>
</dbReference>
<proteinExistence type="predicted"/>
<evidence type="ECO:0000313" key="2">
    <source>
        <dbReference type="EMBL" id="MFD1131384.1"/>
    </source>
</evidence>
<feature type="compositionally biased region" description="Basic and acidic residues" evidence="1">
    <location>
        <begin position="106"/>
        <end position="116"/>
    </location>
</feature>
<comment type="caution">
    <text evidence="2">The sequence shown here is derived from an EMBL/GenBank/DDBJ whole genome shotgun (WGS) entry which is preliminary data.</text>
</comment>
<evidence type="ECO:0000313" key="3">
    <source>
        <dbReference type="Proteomes" id="UP001597169"/>
    </source>
</evidence>
<dbReference type="InterPro" id="IPR036388">
    <property type="entry name" value="WH-like_DNA-bd_sf"/>
</dbReference>
<evidence type="ECO:0000256" key="1">
    <source>
        <dbReference type="SAM" id="MobiDB-lite"/>
    </source>
</evidence>
<keyword evidence="3" id="KW-1185">Reference proteome</keyword>
<reference evidence="3" key="1">
    <citation type="journal article" date="2019" name="Int. J. Syst. Evol. Microbiol.">
        <title>The Global Catalogue of Microorganisms (GCM) 10K type strain sequencing project: providing services to taxonomists for standard genome sequencing and annotation.</title>
        <authorList>
            <consortium name="The Broad Institute Genomics Platform"/>
            <consortium name="The Broad Institute Genome Sequencing Center for Infectious Disease"/>
            <person name="Wu L."/>
            <person name="Ma J."/>
        </authorList>
    </citation>
    <scope>NUCLEOTIDE SEQUENCE [LARGE SCALE GENOMIC DNA]</scope>
    <source>
        <strain evidence="3">CCUG 53519</strain>
    </source>
</reference>
<organism evidence="2 3">
    <name type="scientific">Paenibacillus provencensis</name>
    <dbReference type="NCBI Taxonomy" id="441151"/>
    <lineage>
        <taxon>Bacteria</taxon>
        <taxon>Bacillati</taxon>
        <taxon>Bacillota</taxon>
        <taxon>Bacilli</taxon>
        <taxon>Bacillales</taxon>
        <taxon>Paenibacillaceae</taxon>
        <taxon>Paenibacillus</taxon>
    </lineage>
</organism>
<protein>
    <submittedName>
        <fullName evidence="2">Helix-turn-helix domain-containing protein</fullName>
    </submittedName>
</protein>
<dbReference type="Gene3D" id="1.10.10.10">
    <property type="entry name" value="Winged helix-like DNA-binding domain superfamily/Winged helix DNA-binding domain"/>
    <property type="match status" value="1"/>
</dbReference>
<sequence length="278" mass="32233">MPKSINHSNQFLFDGIKSILNNSDLKTYEKIIMIVIKMHQEEYGDVFPDYDTIAAAGGMSKRKAQYVVKDLQARNMIEKFSRFKEVADGTRKQTSNRYTIVDEQVAKSKNDSDAQHAQKAQDAPITNSPCAQDAPYNSGFENQESLDLYPSTDLKDEEEYITREREKQSKTYACYAQVFNEMIKDHGTGILSFKQEEFLETCKVYNLPVRLVSELYPQIKKEIQKFHYEAIHRTFDKFITYLVKRKIANPIAWFVSTFRNENLKVLTELGIRFGKIVS</sequence>
<dbReference type="RefSeq" id="WP_090727771.1">
    <property type="nucleotide sequence ID" value="NZ_JBHTKX010000009.1"/>
</dbReference>
<gene>
    <name evidence="2" type="ORF">ACFQ3J_25010</name>
</gene>
<dbReference type="EMBL" id="JBHTKX010000009">
    <property type="protein sequence ID" value="MFD1131384.1"/>
    <property type="molecule type" value="Genomic_DNA"/>
</dbReference>
<name>A0ABW3Q9V2_9BACL</name>